<dbReference type="InterPro" id="IPR012551">
    <property type="entry name" value="DUF1707_SHOCT-like"/>
</dbReference>
<proteinExistence type="predicted"/>
<sequence>MTDNENPVPHSHQDPIRASDADRDTVANQLREALAEGRITPAEHSERLESVYGATTRGELAPLTEDLPAIPDNPSREVSTAGVSAAPRPVYGRERVGGKPTGGFSVAIMGGSNRTGNWIVPRHYFCVAVMGGVELDLREARFSAPEVTIHANTLMGGIEITAPDDIEVRIHGIGVMGGYGTEGEPPSVLESGTPVVHVVGVALMAGVDVHYKKRQHQKRSRRTGDAEIEDGRN</sequence>
<dbReference type="PANTHER" id="PTHR40763">
    <property type="entry name" value="MEMBRANE PROTEIN-RELATED"/>
    <property type="match status" value="1"/>
</dbReference>
<keyword evidence="4" id="KW-1185">Reference proteome</keyword>
<dbReference type="RefSeq" id="WP_141924071.1">
    <property type="nucleotide sequence ID" value="NZ_VFQC01000001.1"/>
</dbReference>
<feature type="compositionally biased region" description="Basic and acidic residues" evidence="1">
    <location>
        <begin position="222"/>
        <end position="233"/>
    </location>
</feature>
<evidence type="ECO:0000313" key="4">
    <source>
        <dbReference type="Proteomes" id="UP000317422"/>
    </source>
</evidence>
<reference evidence="3 4" key="1">
    <citation type="submission" date="2019-06" db="EMBL/GenBank/DDBJ databases">
        <title>Sequencing the genomes of 1000 actinobacteria strains.</title>
        <authorList>
            <person name="Klenk H.-P."/>
        </authorList>
    </citation>
    <scope>NUCLEOTIDE SEQUENCE [LARGE SCALE GENOMIC DNA]</scope>
    <source>
        <strain evidence="3 4">DSM 45015</strain>
    </source>
</reference>
<dbReference type="EMBL" id="VFQC01000001">
    <property type="protein sequence ID" value="TQN32599.1"/>
    <property type="molecule type" value="Genomic_DNA"/>
</dbReference>
<dbReference type="PANTHER" id="PTHR40763:SF4">
    <property type="entry name" value="DUF1707 DOMAIN-CONTAINING PROTEIN"/>
    <property type="match status" value="1"/>
</dbReference>
<dbReference type="AlphaFoldDB" id="A0A543NLB0"/>
<organism evidence="3 4">
    <name type="scientific">Haloactinospora alba</name>
    <dbReference type="NCBI Taxonomy" id="405555"/>
    <lineage>
        <taxon>Bacteria</taxon>
        <taxon>Bacillati</taxon>
        <taxon>Actinomycetota</taxon>
        <taxon>Actinomycetes</taxon>
        <taxon>Streptosporangiales</taxon>
        <taxon>Nocardiopsidaceae</taxon>
        <taxon>Haloactinospora</taxon>
    </lineage>
</organism>
<protein>
    <submittedName>
        <fullName evidence="3">Uncharacterized protein DUF1707</fullName>
    </submittedName>
</protein>
<dbReference type="OrthoDB" id="4772576at2"/>
<feature type="region of interest" description="Disordered" evidence="1">
    <location>
        <begin position="213"/>
        <end position="233"/>
    </location>
</feature>
<comment type="caution">
    <text evidence="3">The sequence shown here is derived from an EMBL/GenBank/DDBJ whole genome shotgun (WGS) entry which is preliminary data.</text>
</comment>
<dbReference type="Proteomes" id="UP000317422">
    <property type="component" value="Unassembled WGS sequence"/>
</dbReference>
<evidence type="ECO:0000256" key="1">
    <source>
        <dbReference type="SAM" id="MobiDB-lite"/>
    </source>
</evidence>
<dbReference type="Pfam" id="PF08044">
    <property type="entry name" value="DUF1707"/>
    <property type="match status" value="1"/>
</dbReference>
<gene>
    <name evidence="3" type="ORF">FHX37_2575</name>
</gene>
<evidence type="ECO:0000259" key="2">
    <source>
        <dbReference type="Pfam" id="PF08044"/>
    </source>
</evidence>
<accession>A0A543NLB0</accession>
<feature type="region of interest" description="Disordered" evidence="1">
    <location>
        <begin position="64"/>
        <end position="84"/>
    </location>
</feature>
<evidence type="ECO:0000313" key="3">
    <source>
        <dbReference type="EMBL" id="TQN32599.1"/>
    </source>
</evidence>
<feature type="region of interest" description="Disordered" evidence="1">
    <location>
        <begin position="1"/>
        <end position="26"/>
    </location>
</feature>
<feature type="domain" description="DUF1707" evidence="2">
    <location>
        <begin position="16"/>
        <end position="68"/>
    </location>
</feature>
<name>A0A543NLB0_9ACTN</name>
<feature type="compositionally biased region" description="Basic and acidic residues" evidence="1">
    <location>
        <begin position="11"/>
        <end position="25"/>
    </location>
</feature>